<dbReference type="Proteomes" id="UP000823674">
    <property type="component" value="Chromosome A10"/>
</dbReference>
<keyword evidence="3" id="KW-1185">Reference proteome</keyword>
<protein>
    <submittedName>
        <fullName evidence="2">Uncharacterized protein</fullName>
    </submittedName>
</protein>
<name>A0ABQ7KK87_BRACM</name>
<evidence type="ECO:0000256" key="1">
    <source>
        <dbReference type="SAM" id="SignalP"/>
    </source>
</evidence>
<accession>A0ABQ7KK87</accession>
<evidence type="ECO:0000313" key="2">
    <source>
        <dbReference type="EMBL" id="KAG5374977.1"/>
    </source>
</evidence>
<sequence>MVFPWVLWHLWKVRNGLAFENRVEDPLSIARRAFEEASSWIDAHKLRQEVEVTTTKGDQEVGWKKPPVGCLKFNIRLLLDLTQHAQ</sequence>
<dbReference type="EMBL" id="JADBGQ010000010">
    <property type="protein sequence ID" value="KAG5374977.1"/>
    <property type="molecule type" value="Genomic_DNA"/>
</dbReference>
<feature type="signal peptide" evidence="1">
    <location>
        <begin position="1"/>
        <end position="18"/>
    </location>
</feature>
<feature type="chain" id="PRO_5045435795" evidence="1">
    <location>
        <begin position="19"/>
        <end position="86"/>
    </location>
</feature>
<keyword evidence="1" id="KW-0732">Signal</keyword>
<comment type="caution">
    <text evidence="2">The sequence shown here is derived from an EMBL/GenBank/DDBJ whole genome shotgun (WGS) entry which is preliminary data.</text>
</comment>
<reference evidence="2 3" key="1">
    <citation type="submission" date="2021-03" db="EMBL/GenBank/DDBJ databases">
        <authorList>
            <person name="King G.J."/>
            <person name="Bancroft I."/>
            <person name="Baten A."/>
            <person name="Bloomfield J."/>
            <person name="Borpatragohain P."/>
            <person name="He Z."/>
            <person name="Irish N."/>
            <person name="Irwin J."/>
            <person name="Liu K."/>
            <person name="Mauleon R.P."/>
            <person name="Moore J."/>
            <person name="Morris R."/>
            <person name="Ostergaard L."/>
            <person name="Wang B."/>
            <person name="Wells R."/>
        </authorList>
    </citation>
    <scope>NUCLEOTIDE SEQUENCE [LARGE SCALE GENOMIC DNA]</scope>
    <source>
        <strain evidence="2">R-o-18</strain>
        <tissue evidence="2">Leaf</tissue>
    </source>
</reference>
<gene>
    <name evidence="2" type="primary">A10p017040.1_BraROA</name>
    <name evidence="2" type="ORF">IGI04_039573</name>
</gene>
<proteinExistence type="predicted"/>
<organism evidence="2 3">
    <name type="scientific">Brassica rapa subsp. trilocularis</name>
    <dbReference type="NCBI Taxonomy" id="1813537"/>
    <lineage>
        <taxon>Eukaryota</taxon>
        <taxon>Viridiplantae</taxon>
        <taxon>Streptophyta</taxon>
        <taxon>Embryophyta</taxon>
        <taxon>Tracheophyta</taxon>
        <taxon>Spermatophyta</taxon>
        <taxon>Magnoliopsida</taxon>
        <taxon>eudicotyledons</taxon>
        <taxon>Gunneridae</taxon>
        <taxon>Pentapetalae</taxon>
        <taxon>rosids</taxon>
        <taxon>malvids</taxon>
        <taxon>Brassicales</taxon>
        <taxon>Brassicaceae</taxon>
        <taxon>Brassiceae</taxon>
        <taxon>Brassica</taxon>
    </lineage>
</organism>
<evidence type="ECO:0000313" key="3">
    <source>
        <dbReference type="Proteomes" id="UP000823674"/>
    </source>
</evidence>